<evidence type="ECO:0000259" key="1">
    <source>
        <dbReference type="Pfam" id="PF21834"/>
    </source>
</evidence>
<organism evidence="2 3">
    <name type="scientific">Methylobacterium durans</name>
    <dbReference type="NCBI Taxonomy" id="2202825"/>
    <lineage>
        <taxon>Bacteria</taxon>
        <taxon>Pseudomonadati</taxon>
        <taxon>Pseudomonadota</taxon>
        <taxon>Alphaproteobacteria</taxon>
        <taxon>Hyphomicrobiales</taxon>
        <taxon>Methylobacteriaceae</taxon>
        <taxon>Methylobacterium</taxon>
    </lineage>
</organism>
<accession>A0A2U8W8V7</accession>
<proteinExistence type="predicted"/>
<dbReference type="AlphaFoldDB" id="A0A2U8W8V7"/>
<protein>
    <recommendedName>
        <fullName evidence="1">DUF6894 domain-containing protein</fullName>
    </recommendedName>
</protein>
<dbReference type="KEGG" id="mets:DK389_18175"/>
<dbReference type="OrthoDB" id="8000819at2"/>
<feature type="domain" description="DUF6894" evidence="1">
    <location>
        <begin position="3"/>
        <end position="76"/>
    </location>
</feature>
<name>A0A2U8W8V7_9HYPH</name>
<evidence type="ECO:0000313" key="2">
    <source>
        <dbReference type="EMBL" id="AWN42071.1"/>
    </source>
</evidence>
<dbReference type="InterPro" id="IPR054189">
    <property type="entry name" value="DUF6894"/>
</dbReference>
<evidence type="ECO:0000313" key="3">
    <source>
        <dbReference type="Proteomes" id="UP000245926"/>
    </source>
</evidence>
<sequence>MPHFYLHFRTPTNFHRDEEGSTFADLDHAYLDVCEAIPDIAADMWRSSLGSPGEDHLECAFEIADSAGLILMNVPFLEILDPARNRFCWKLRPDLC</sequence>
<dbReference type="Proteomes" id="UP000245926">
    <property type="component" value="Chromosome"/>
</dbReference>
<dbReference type="Pfam" id="PF21834">
    <property type="entry name" value="DUF6894"/>
    <property type="match status" value="1"/>
</dbReference>
<dbReference type="EMBL" id="CP029550">
    <property type="protein sequence ID" value="AWN42071.1"/>
    <property type="molecule type" value="Genomic_DNA"/>
</dbReference>
<keyword evidence="3" id="KW-1185">Reference proteome</keyword>
<gene>
    <name evidence="2" type="ORF">DK389_18175</name>
</gene>
<reference evidence="3" key="1">
    <citation type="submission" date="2018-05" db="EMBL/GenBank/DDBJ databases">
        <title>Complete Genome Sequence of Methylobacterium sp. 17SD2-17.</title>
        <authorList>
            <person name="Srinivasan S."/>
        </authorList>
    </citation>
    <scope>NUCLEOTIDE SEQUENCE [LARGE SCALE GENOMIC DNA]</scope>
    <source>
        <strain evidence="3">17SD2-17</strain>
    </source>
</reference>